<organism evidence="1 2">
    <name type="scientific">Acyrthosiphon pisum</name>
    <name type="common">Pea aphid</name>
    <dbReference type="NCBI Taxonomy" id="7029"/>
    <lineage>
        <taxon>Eukaryota</taxon>
        <taxon>Metazoa</taxon>
        <taxon>Ecdysozoa</taxon>
        <taxon>Arthropoda</taxon>
        <taxon>Hexapoda</taxon>
        <taxon>Insecta</taxon>
        <taxon>Pterygota</taxon>
        <taxon>Neoptera</taxon>
        <taxon>Paraneoptera</taxon>
        <taxon>Hemiptera</taxon>
        <taxon>Sternorrhyncha</taxon>
        <taxon>Aphidomorpha</taxon>
        <taxon>Aphidoidea</taxon>
        <taxon>Aphididae</taxon>
        <taxon>Macrosiphini</taxon>
        <taxon>Acyrthosiphon</taxon>
    </lineage>
</organism>
<dbReference type="PANTHER" id="PTHR13265:SF0">
    <property type="entry name" value="HPR1"/>
    <property type="match status" value="1"/>
</dbReference>
<reference evidence="1" key="2">
    <citation type="submission" date="2022-06" db="UniProtKB">
        <authorList>
            <consortium name="EnsemblMetazoa"/>
        </authorList>
    </citation>
    <scope>IDENTIFICATION</scope>
</reference>
<dbReference type="GeneID" id="107885610"/>
<dbReference type="GO" id="GO:0000445">
    <property type="term" value="C:THO complex part of transcription export complex"/>
    <property type="evidence" value="ECO:0007669"/>
    <property type="project" value="TreeGrafter"/>
</dbReference>
<dbReference type="Pfam" id="PF11957">
    <property type="entry name" value="efThoc1"/>
    <property type="match status" value="1"/>
</dbReference>
<name>A0A8R2JVU6_ACYPI</name>
<dbReference type="Proteomes" id="UP000007819">
    <property type="component" value="Unassembled WGS sequence"/>
</dbReference>
<sequence>MPVSKFREELKNILIEPNTTTITSIKQILHENNYFNLSNAERRPILDQVLRCHVLDIVSSKPPNLYDVCKMWTSFTIELVRNKMCTAIMPVAILSDMFAVTTIDVCEKMFDHVESNVNVLKEPTFFMACKNNLLRMCNDLLCRLSRSRNTVFCGRILLFLAIFFPFSERSG</sequence>
<reference evidence="2" key="1">
    <citation type="submission" date="2010-06" db="EMBL/GenBank/DDBJ databases">
        <authorList>
            <person name="Jiang H."/>
            <person name="Abraham K."/>
            <person name="Ali S."/>
            <person name="Alsbrooks S.L."/>
            <person name="Anim B.N."/>
            <person name="Anosike U.S."/>
            <person name="Attaway T."/>
            <person name="Bandaranaike D.P."/>
            <person name="Battles P.K."/>
            <person name="Bell S.N."/>
            <person name="Bell A.V."/>
            <person name="Beltran B."/>
            <person name="Bickham C."/>
            <person name="Bustamante Y."/>
            <person name="Caleb T."/>
            <person name="Canada A."/>
            <person name="Cardenas V."/>
            <person name="Carter K."/>
            <person name="Chacko J."/>
            <person name="Chandrabose M.N."/>
            <person name="Chavez D."/>
            <person name="Chavez A."/>
            <person name="Chen L."/>
            <person name="Chu H.-S."/>
            <person name="Claassen K.J."/>
            <person name="Cockrell R."/>
            <person name="Collins M."/>
            <person name="Cooper J.A."/>
            <person name="Cree A."/>
            <person name="Curry S.M."/>
            <person name="Da Y."/>
            <person name="Dao M.D."/>
            <person name="Das B."/>
            <person name="Davila M.-L."/>
            <person name="Davy-Carroll L."/>
            <person name="Denson S."/>
            <person name="Dinh H."/>
            <person name="Ebong V.E."/>
            <person name="Edwards J.R."/>
            <person name="Egan A."/>
            <person name="El-Daye J."/>
            <person name="Escobedo L."/>
            <person name="Fernandez S."/>
            <person name="Fernando P.R."/>
            <person name="Flagg N."/>
            <person name="Forbes L.D."/>
            <person name="Fowler R.G."/>
            <person name="Fu Q."/>
            <person name="Gabisi R.A."/>
            <person name="Ganer J."/>
            <person name="Garbino Pronczuk A."/>
            <person name="Garcia R.M."/>
            <person name="Garner T."/>
            <person name="Garrett T.E."/>
            <person name="Gonzalez D.A."/>
            <person name="Hamid H."/>
            <person name="Hawkins E.S."/>
            <person name="Hirani K."/>
            <person name="Hogues M.E."/>
            <person name="Hollins B."/>
            <person name="Hsiao C.-H."/>
            <person name="Jabil R."/>
            <person name="James M.L."/>
            <person name="Jhangiani S.N."/>
            <person name="Johnson B."/>
            <person name="Johnson Q."/>
            <person name="Joshi V."/>
            <person name="Kalu J.B."/>
            <person name="Kam C."/>
            <person name="Kashfia A."/>
            <person name="Keebler J."/>
            <person name="Kisamo H."/>
            <person name="Kovar C.L."/>
            <person name="Lago L.A."/>
            <person name="Lai C.-Y."/>
            <person name="Laidlaw J."/>
            <person name="Lara F."/>
            <person name="Le T.-K."/>
            <person name="Lee S.L."/>
            <person name="Legall F.H."/>
            <person name="Lemon S.J."/>
            <person name="Lewis L.R."/>
            <person name="Li B."/>
            <person name="Liu Y."/>
            <person name="Liu Y.-S."/>
            <person name="Lopez J."/>
            <person name="Lozado R.J."/>
            <person name="Lu J."/>
            <person name="Madu R.C."/>
            <person name="Maheshwari M."/>
            <person name="Maheshwari R."/>
            <person name="Malloy K."/>
            <person name="Martinez E."/>
            <person name="Mathew T."/>
            <person name="Mercado I.C."/>
            <person name="Mercado C."/>
            <person name="Meyer B."/>
            <person name="Montgomery K."/>
            <person name="Morgan M.B."/>
            <person name="Munidasa M."/>
            <person name="Nazareth L.V."/>
            <person name="Nelson J."/>
            <person name="Ng B.M."/>
            <person name="Nguyen N.B."/>
            <person name="Nguyen P.Q."/>
            <person name="Nguyen T."/>
            <person name="Obregon M."/>
            <person name="Okwuonu G.O."/>
            <person name="Onwere C.G."/>
            <person name="Orozco G."/>
            <person name="Parra A."/>
            <person name="Patel S."/>
            <person name="Patil S."/>
            <person name="Perez A."/>
            <person name="Perez Y."/>
            <person name="Pham C."/>
            <person name="Primus E.L."/>
            <person name="Pu L.-L."/>
            <person name="Puazo M."/>
            <person name="Qin X."/>
            <person name="Quiroz J.B."/>
            <person name="Reese J."/>
            <person name="Richards S."/>
            <person name="Rives C.M."/>
            <person name="Robberts R."/>
            <person name="Ruiz S.J."/>
            <person name="Ruiz M.J."/>
            <person name="Santibanez J."/>
            <person name="Schneider B.W."/>
            <person name="Sisson I."/>
            <person name="Smith M."/>
            <person name="Sodergren E."/>
            <person name="Song X.-Z."/>
            <person name="Song B.B."/>
            <person name="Summersgill H."/>
            <person name="Thelus R."/>
            <person name="Thornton R.D."/>
            <person name="Trejos Z.Y."/>
            <person name="Usmani K."/>
            <person name="Vattathil S."/>
            <person name="Villasana D."/>
            <person name="Walker D.L."/>
            <person name="Wang S."/>
            <person name="Wang K."/>
            <person name="White C.S."/>
            <person name="Williams A.C."/>
            <person name="Williamson J."/>
            <person name="Wilson K."/>
            <person name="Woghiren I.O."/>
            <person name="Woodworth J.R."/>
            <person name="Worley K.C."/>
            <person name="Wright R.A."/>
            <person name="Wu W."/>
            <person name="Young L."/>
            <person name="Zhang L."/>
            <person name="Zhang J."/>
            <person name="Zhu Y."/>
            <person name="Muzny D.M."/>
            <person name="Weinstock G."/>
            <person name="Gibbs R.A."/>
        </authorList>
    </citation>
    <scope>NUCLEOTIDE SEQUENCE [LARGE SCALE GENOMIC DNA]</scope>
    <source>
        <strain evidence="2">LSR1</strain>
    </source>
</reference>
<dbReference type="PANTHER" id="PTHR13265">
    <property type="entry name" value="THO COMPLEX SUBUNIT 1"/>
    <property type="match status" value="1"/>
</dbReference>
<dbReference type="RefSeq" id="XP_029348171.1">
    <property type="nucleotide sequence ID" value="XM_029492311.1"/>
</dbReference>
<dbReference type="InterPro" id="IPR021861">
    <property type="entry name" value="THO_THOC1"/>
</dbReference>
<dbReference type="EnsemblMetazoa" id="XM_029492311.1">
    <property type="protein sequence ID" value="XP_029348171.1"/>
    <property type="gene ID" value="LOC107885610"/>
</dbReference>
<keyword evidence="2" id="KW-1185">Reference proteome</keyword>
<proteinExistence type="predicted"/>
<evidence type="ECO:0000313" key="2">
    <source>
        <dbReference type="Proteomes" id="UP000007819"/>
    </source>
</evidence>
<dbReference type="OrthoDB" id="10257415at2759"/>
<dbReference type="GO" id="GO:0006406">
    <property type="term" value="P:mRNA export from nucleus"/>
    <property type="evidence" value="ECO:0007669"/>
    <property type="project" value="TreeGrafter"/>
</dbReference>
<protein>
    <submittedName>
        <fullName evidence="1">Uncharacterized protein</fullName>
    </submittedName>
</protein>
<evidence type="ECO:0000313" key="1">
    <source>
        <dbReference type="EnsemblMetazoa" id="XP_029348171.1"/>
    </source>
</evidence>
<accession>A0A8R2JVU6</accession>
<dbReference type="KEGG" id="api:107885610"/>
<dbReference type="AlphaFoldDB" id="A0A8R2JVU6"/>